<dbReference type="AlphaFoldDB" id="A0A6C0DYX1"/>
<accession>A0A6C0DYX1</accession>
<evidence type="ECO:0000313" key="1">
    <source>
        <dbReference type="EMBL" id="QHT21259.1"/>
    </source>
</evidence>
<reference evidence="1" key="1">
    <citation type="journal article" date="2020" name="Nature">
        <title>Giant virus diversity and host interactions through global metagenomics.</title>
        <authorList>
            <person name="Schulz F."/>
            <person name="Roux S."/>
            <person name="Paez-Espino D."/>
            <person name="Jungbluth S."/>
            <person name="Walsh D.A."/>
            <person name="Denef V.J."/>
            <person name="McMahon K.D."/>
            <person name="Konstantinidis K.T."/>
            <person name="Eloe-Fadrosh E.A."/>
            <person name="Kyrpides N.C."/>
            <person name="Woyke T."/>
        </authorList>
    </citation>
    <scope>NUCLEOTIDE SEQUENCE</scope>
    <source>
        <strain evidence="1">GVMAG-M-3300023174-92</strain>
    </source>
</reference>
<protein>
    <submittedName>
        <fullName evidence="1">Uncharacterized protein</fullName>
    </submittedName>
</protein>
<proteinExistence type="predicted"/>
<organism evidence="1">
    <name type="scientific">viral metagenome</name>
    <dbReference type="NCBI Taxonomy" id="1070528"/>
    <lineage>
        <taxon>unclassified sequences</taxon>
        <taxon>metagenomes</taxon>
        <taxon>organismal metagenomes</taxon>
    </lineage>
</organism>
<name>A0A6C0DYX1_9ZZZZ</name>
<dbReference type="EMBL" id="MN739688">
    <property type="protein sequence ID" value="QHT21259.1"/>
    <property type="molecule type" value="Genomic_DNA"/>
</dbReference>
<sequence>MSVFYSEPYTYSIQPSERSGQAESPLVKVTPVGRNESLLQELGLKTNWEYRQYVTKNAEEILYYNRSQTYKDNGVSPAVVQLPSSQGMSTSDLKEAYLNRYRMESMMVAPEISSEDVLNIRSKK</sequence>